<evidence type="ECO:0000256" key="1">
    <source>
        <dbReference type="SAM" id="Phobius"/>
    </source>
</evidence>
<feature type="transmembrane region" description="Helical" evidence="1">
    <location>
        <begin position="20"/>
        <end position="43"/>
    </location>
</feature>
<feature type="transmembrane region" description="Helical" evidence="1">
    <location>
        <begin position="99"/>
        <end position="119"/>
    </location>
</feature>
<feature type="transmembrane region" description="Helical" evidence="1">
    <location>
        <begin position="349"/>
        <end position="368"/>
    </location>
</feature>
<evidence type="ECO:0008006" key="4">
    <source>
        <dbReference type="Google" id="ProtNLM"/>
    </source>
</evidence>
<feature type="transmembrane region" description="Helical" evidence="1">
    <location>
        <begin position="55"/>
        <end position="78"/>
    </location>
</feature>
<keyword evidence="1" id="KW-0472">Membrane</keyword>
<accession>A0AB33BRC5</accession>
<keyword evidence="1" id="KW-0812">Transmembrane</keyword>
<feature type="transmembrane region" description="Helical" evidence="1">
    <location>
        <begin position="169"/>
        <end position="201"/>
    </location>
</feature>
<gene>
    <name evidence="2" type="ORF">AYR59_06025</name>
</gene>
<sequence>MNKIFRKRLNSHIMEMVKYLRYVFNDFFVIALMFFIGALSLSYSNLLRNLQTNLWWEPLLVIIVILFSVHLGTMVTLIKQPDQVFLTPKEYDFKSYFQAALKYSYLMASLIQFLVWFILLPFMSISFGWKTLYLVFVLILMLLIKFYLLEIEFLQIRRSHPSPLLRKMLFNWIIPIGILGIAFYIGLPTALFLTLVCIFGVTYEKLHQFNVVNWQYVINTEDKRMNRVYRFFSLFTDVPSLPSKLHRRKYLDPLLKPLKKDQKHLFSNLYLRTFIRDNDTSSLYFRLLLVGFVLLVFVNNQILAILISVLFIYLTGIQIIPFFNYFDDNVLIHIYPVNEKIKVKNFRKLLQLLLMIEMLLLLIGMLIAKDSLQTILISIVLWLIEIYFLTVTLLNKKNKN</sequence>
<dbReference type="PIRSF" id="PIRSF037259">
    <property type="entry name" value="EcsB_ABC"/>
    <property type="match status" value="1"/>
</dbReference>
<dbReference type="AlphaFoldDB" id="A0AB33BRC5"/>
<dbReference type="RefSeq" id="WP_054646264.1">
    <property type="nucleotide sequence ID" value="NZ_CP014907.1"/>
</dbReference>
<dbReference type="EMBL" id="CP014907">
    <property type="protein sequence ID" value="ANZ59604.1"/>
    <property type="molecule type" value="Genomic_DNA"/>
</dbReference>
<dbReference type="Pfam" id="PF05975">
    <property type="entry name" value="EcsB"/>
    <property type="match status" value="1"/>
</dbReference>
<dbReference type="Proteomes" id="UP000093346">
    <property type="component" value="Chromosome"/>
</dbReference>
<evidence type="ECO:0000313" key="2">
    <source>
        <dbReference type="EMBL" id="ANZ59604.1"/>
    </source>
</evidence>
<dbReference type="KEGG" id="lle:AYR59_06025"/>
<feature type="transmembrane region" description="Helical" evidence="1">
    <location>
        <begin position="283"/>
        <end position="314"/>
    </location>
</feature>
<evidence type="ECO:0000313" key="3">
    <source>
        <dbReference type="Proteomes" id="UP000093346"/>
    </source>
</evidence>
<reference evidence="2 3" key="1">
    <citation type="submission" date="2016-03" db="EMBL/GenBank/DDBJ databases">
        <title>Pediococcus and Lactobacillus from brewery environment - whole genome sequencing and assembly.</title>
        <authorList>
            <person name="Behr J."/>
            <person name="Geissler A.J."/>
            <person name="Vogel R.F."/>
        </authorList>
    </citation>
    <scope>NUCLEOTIDE SEQUENCE [LARGE SCALE GENOMIC DNA]</scope>
    <source>
        <strain evidence="2 3">TMW 1.481</strain>
    </source>
</reference>
<feature type="transmembrane region" description="Helical" evidence="1">
    <location>
        <begin position="131"/>
        <end position="148"/>
    </location>
</feature>
<feature type="transmembrane region" description="Helical" evidence="1">
    <location>
        <begin position="374"/>
        <end position="394"/>
    </location>
</feature>
<organism evidence="2 3">
    <name type="scientific">Fructilactobacillus lindneri</name>
    <dbReference type="NCBI Taxonomy" id="53444"/>
    <lineage>
        <taxon>Bacteria</taxon>
        <taxon>Bacillati</taxon>
        <taxon>Bacillota</taxon>
        <taxon>Bacilli</taxon>
        <taxon>Lactobacillales</taxon>
        <taxon>Lactobacillaceae</taxon>
        <taxon>Fructilactobacillus</taxon>
    </lineage>
</organism>
<dbReference type="InterPro" id="IPR010288">
    <property type="entry name" value="EcsB_ABC"/>
</dbReference>
<protein>
    <recommendedName>
        <fullName evidence="4">ABC transporter permease</fullName>
    </recommendedName>
</protein>
<dbReference type="GO" id="GO:0016020">
    <property type="term" value="C:membrane"/>
    <property type="evidence" value="ECO:0007669"/>
    <property type="project" value="InterPro"/>
</dbReference>
<name>A0AB33BRC5_9LACO</name>
<keyword evidence="1" id="KW-1133">Transmembrane helix</keyword>
<proteinExistence type="predicted"/>